<reference evidence="16" key="1">
    <citation type="journal article" date="2019" name="Int. J. Syst. Evol. Microbiol.">
        <title>The Global Catalogue of Microorganisms (GCM) 10K type strain sequencing project: providing services to taxonomists for standard genome sequencing and annotation.</title>
        <authorList>
            <consortium name="The Broad Institute Genomics Platform"/>
            <consortium name="The Broad Institute Genome Sequencing Center for Infectious Disease"/>
            <person name="Wu L."/>
            <person name="Ma J."/>
        </authorList>
    </citation>
    <scope>NUCLEOTIDE SEQUENCE [LARGE SCALE GENOMIC DNA]</scope>
    <source>
        <strain evidence="16">XZYJ18</strain>
    </source>
</reference>
<dbReference type="InterPro" id="IPR004358">
    <property type="entry name" value="Sig_transdc_His_kin-like_C"/>
</dbReference>
<name>A0ABV9E3P2_9ACTN</name>
<dbReference type="Gene3D" id="1.10.287.130">
    <property type="match status" value="1"/>
</dbReference>
<feature type="transmembrane region" description="Helical" evidence="12">
    <location>
        <begin position="119"/>
        <end position="143"/>
    </location>
</feature>
<dbReference type="InterPro" id="IPR036097">
    <property type="entry name" value="HisK_dim/P_sf"/>
</dbReference>
<keyword evidence="9" id="KW-0902">Two-component regulatory system</keyword>
<dbReference type="InterPro" id="IPR005467">
    <property type="entry name" value="His_kinase_dom"/>
</dbReference>
<dbReference type="SMART" id="SM00304">
    <property type="entry name" value="HAMP"/>
    <property type="match status" value="1"/>
</dbReference>
<evidence type="ECO:0000256" key="9">
    <source>
        <dbReference type="ARBA" id="ARBA00023012"/>
    </source>
</evidence>
<keyword evidence="6 12" id="KW-0812">Transmembrane</keyword>
<evidence type="ECO:0000256" key="3">
    <source>
        <dbReference type="ARBA" id="ARBA00012438"/>
    </source>
</evidence>
<evidence type="ECO:0000256" key="12">
    <source>
        <dbReference type="SAM" id="Phobius"/>
    </source>
</evidence>
<dbReference type="Proteomes" id="UP001595923">
    <property type="component" value="Unassembled WGS sequence"/>
</dbReference>
<keyword evidence="10 12" id="KW-0472">Membrane</keyword>
<dbReference type="EC" id="2.7.13.3" evidence="3"/>
<dbReference type="Pfam" id="PF02518">
    <property type="entry name" value="HATPase_c"/>
    <property type="match status" value="1"/>
</dbReference>
<evidence type="ECO:0000256" key="11">
    <source>
        <dbReference type="SAM" id="MobiDB-lite"/>
    </source>
</evidence>
<keyword evidence="7 15" id="KW-0418">Kinase</keyword>
<protein>
    <recommendedName>
        <fullName evidence="3">histidine kinase</fullName>
        <ecNumber evidence="3">2.7.13.3</ecNumber>
    </recommendedName>
</protein>
<dbReference type="InterPro" id="IPR050428">
    <property type="entry name" value="TCS_sensor_his_kinase"/>
</dbReference>
<evidence type="ECO:0000256" key="1">
    <source>
        <dbReference type="ARBA" id="ARBA00000085"/>
    </source>
</evidence>
<evidence type="ECO:0000313" key="15">
    <source>
        <dbReference type="EMBL" id="MFC4564208.1"/>
    </source>
</evidence>
<evidence type="ECO:0000313" key="16">
    <source>
        <dbReference type="Proteomes" id="UP001595923"/>
    </source>
</evidence>
<dbReference type="Gene3D" id="6.10.340.10">
    <property type="match status" value="1"/>
</dbReference>
<evidence type="ECO:0000256" key="7">
    <source>
        <dbReference type="ARBA" id="ARBA00022777"/>
    </source>
</evidence>
<evidence type="ECO:0000256" key="8">
    <source>
        <dbReference type="ARBA" id="ARBA00022989"/>
    </source>
</evidence>
<keyword evidence="8 12" id="KW-1133">Transmembrane helix</keyword>
<keyword evidence="5" id="KW-0808">Transferase</keyword>
<dbReference type="PROSITE" id="PS50109">
    <property type="entry name" value="HIS_KIN"/>
    <property type="match status" value="1"/>
</dbReference>
<keyword evidence="16" id="KW-1185">Reference proteome</keyword>
<dbReference type="SUPFAM" id="SSF47384">
    <property type="entry name" value="Homodimeric domain of signal transducing histidine kinase"/>
    <property type="match status" value="1"/>
</dbReference>
<dbReference type="InterPro" id="IPR003661">
    <property type="entry name" value="HisK_dim/P_dom"/>
</dbReference>
<sequence>MSISATLRRSRLSVRIRLTLLYGGMVLACGIVLLLTVYALMKYIPRYNLEAPRPTDPADDATGTSVPSGETGIPAGDPGVPAGDTSVPARDTSVPGSDISPLIPADTVTISSEDDVLMVLLQVSGVALIGMALIAFLLGWTIAGRILAPVHRITRTAHAVAGHNLHERIRLDGPQDEFTELADTIDTMLDRLDRSFQAQQRFAANASHELRTPLATARTMLQVAIAHPRDHDLAVLAPKLLATNERSIATVESLLALSRADHGIDDAQPVDLASAAADALEQTRDEAAERGISVRGDLHPVRVDGDANLLRHLLVNLLHNAVRHNHAGGTARLATTVRDGAAVVTVTNTGDAITADEVGRLFEPFHRRQARTHAKGHGLGLTLVRAIAHSHHGTATAAPNPGGGLTTTVVLPAAGLPAPAAGGG</sequence>
<dbReference type="PANTHER" id="PTHR45436:SF5">
    <property type="entry name" value="SENSOR HISTIDINE KINASE TRCS"/>
    <property type="match status" value="1"/>
</dbReference>
<evidence type="ECO:0000256" key="5">
    <source>
        <dbReference type="ARBA" id="ARBA00022679"/>
    </source>
</evidence>
<organism evidence="15 16">
    <name type="scientific">Nocardiopsis mangrovi</name>
    <dbReference type="NCBI Taxonomy" id="1179818"/>
    <lineage>
        <taxon>Bacteria</taxon>
        <taxon>Bacillati</taxon>
        <taxon>Actinomycetota</taxon>
        <taxon>Actinomycetes</taxon>
        <taxon>Streptosporangiales</taxon>
        <taxon>Nocardiopsidaceae</taxon>
        <taxon>Nocardiopsis</taxon>
    </lineage>
</organism>
<evidence type="ECO:0000256" key="10">
    <source>
        <dbReference type="ARBA" id="ARBA00023136"/>
    </source>
</evidence>
<dbReference type="PANTHER" id="PTHR45436">
    <property type="entry name" value="SENSOR HISTIDINE KINASE YKOH"/>
    <property type="match status" value="1"/>
</dbReference>
<dbReference type="PRINTS" id="PR00344">
    <property type="entry name" value="BCTRLSENSOR"/>
</dbReference>
<dbReference type="PROSITE" id="PS50885">
    <property type="entry name" value="HAMP"/>
    <property type="match status" value="1"/>
</dbReference>
<feature type="domain" description="HAMP" evidence="14">
    <location>
        <begin position="144"/>
        <end position="197"/>
    </location>
</feature>
<comment type="subcellular location">
    <subcellularLocation>
        <location evidence="2">Cell membrane</location>
    </subcellularLocation>
</comment>
<evidence type="ECO:0000256" key="4">
    <source>
        <dbReference type="ARBA" id="ARBA00022553"/>
    </source>
</evidence>
<dbReference type="RefSeq" id="WP_378577108.1">
    <property type="nucleotide sequence ID" value="NZ_JBHSFQ010000022.1"/>
</dbReference>
<dbReference type="SMART" id="SM00387">
    <property type="entry name" value="HATPase_c"/>
    <property type="match status" value="1"/>
</dbReference>
<dbReference type="InterPro" id="IPR036890">
    <property type="entry name" value="HATPase_C_sf"/>
</dbReference>
<evidence type="ECO:0000256" key="2">
    <source>
        <dbReference type="ARBA" id="ARBA00004236"/>
    </source>
</evidence>
<feature type="region of interest" description="Disordered" evidence="11">
    <location>
        <begin position="53"/>
        <end position="100"/>
    </location>
</feature>
<dbReference type="SUPFAM" id="SSF158472">
    <property type="entry name" value="HAMP domain-like"/>
    <property type="match status" value="1"/>
</dbReference>
<dbReference type="Gene3D" id="3.30.565.10">
    <property type="entry name" value="Histidine kinase-like ATPase, C-terminal domain"/>
    <property type="match status" value="1"/>
</dbReference>
<comment type="catalytic activity">
    <reaction evidence="1">
        <text>ATP + protein L-histidine = ADP + protein N-phospho-L-histidine.</text>
        <dbReference type="EC" id="2.7.13.3"/>
    </reaction>
</comment>
<dbReference type="GO" id="GO:0016301">
    <property type="term" value="F:kinase activity"/>
    <property type="evidence" value="ECO:0007669"/>
    <property type="project" value="UniProtKB-KW"/>
</dbReference>
<feature type="domain" description="Histidine kinase" evidence="13">
    <location>
        <begin position="205"/>
        <end position="415"/>
    </location>
</feature>
<proteinExistence type="predicted"/>
<evidence type="ECO:0000259" key="13">
    <source>
        <dbReference type="PROSITE" id="PS50109"/>
    </source>
</evidence>
<dbReference type="InterPro" id="IPR003660">
    <property type="entry name" value="HAMP_dom"/>
</dbReference>
<dbReference type="CDD" id="cd06225">
    <property type="entry name" value="HAMP"/>
    <property type="match status" value="1"/>
</dbReference>
<feature type="transmembrane region" description="Helical" evidence="12">
    <location>
        <begin position="20"/>
        <end position="41"/>
    </location>
</feature>
<dbReference type="EMBL" id="JBHSFQ010000022">
    <property type="protein sequence ID" value="MFC4564208.1"/>
    <property type="molecule type" value="Genomic_DNA"/>
</dbReference>
<dbReference type="SMART" id="SM00388">
    <property type="entry name" value="HisKA"/>
    <property type="match status" value="1"/>
</dbReference>
<dbReference type="InterPro" id="IPR003594">
    <property type="entry name" value="HATPase_dom"/>
</dbReference>
<keyword evidence="4" id="KW-0597">Phosphoprotein</keyword>
<gene>
    <name evidence="15" type="ORF">ACFO4E_20295</name>
</gene>
<dbReference type="SUPFAM" id="SSF55874">
    <property type="entry name" value="ATPase domain of HSP90 chaperone/DNA topoisomerase II/histidine kinase"/>
    <property type="match status" value="1"/>
</dbReference>
<dbReference type="Pfam" id="PF00672">
    <property type="entry name" value="HAMP"/>
    <property type="match status" value="1"/>
</dbReference>
<evidence type="ECO:0000256" key="6">
    <source>
        <dbReference type="ARBA" id="ARBA00022692"/>
    </source>
</evidence>
<dbReference type="CDD" id="cd00082">
    <property type="entry name" value="HisKA"/>
    <property type="match status" value="1"/>
</dbReference>
<accession>A0ABV9E3P2</accession>
<dbReference type="Pfam" id="PF00512">
    <property type="entry name" value="HisKA"/>
    <property type="match status" value="1"/>
</dbReference>
<evidence type="ECO:0000259" key="14">
    <source>
        <dbReference type="PROSITE" id="PS50885"/>
    </source>
</evidence>
<comment type="caution">
    <text evidence="15">The sequence shown here is derived from an EMBL/GenBank/DDBJ whole genome shotgun (WGS) entry which is preliminary data.</text>
</comment>